<evidence type="ECO:0000313" key="7">
    <source>
        <dbReference type="Proteomes" id="UP000323994"/>
    </source>
</evidence>
<dbReference type="AlphaFoldDB" id="A0A5M8QYI3"/>
<dbReference type="RefSeq" id="WP_138279389.1">
    <property type="nucleotide sequence ID" value="NZ_VBSN01000032.1"/>
</dbReference>
<keyword evidence="4" id="KW-0145">Chemotaxis</keyword>
<dbReference type="EMBL" id="VBSN01000032">
    <property type="protein sequence ID" value="KAA6439774.1"/>
    <property type="molecule type" value="Genomic_DNA"/>
</dbReference>
<dbReference type="GO" id="GO:0008984">
    <property type="term" value="F:protein-glutamate methylesterase activity"/>
    <property type="evidence" value="ECO:0007669"/>
    <property type="project" value="UniProtKB-EC"/>
</dbReference>
<dbReference type="InterPro" id="IPR000673">
    <property type="entry name" value="Sig_transdc_resp-reg_Me-estase"/>
</dbReference>
<feature type="active site" evidence="4">
    <location>
        <position position="55"/>
    </location>
</feature>
<dbReference type="GO" id="GO:0000156">
    <property type="term" value="F:phosphorelay response regulator activity"/>
    <property type="evidence" value="ECO:0007669"/>
    <property type="project" value="InterPro"/>
</dbReference>
<proteinExistence type="predicted"/>
<dbReference type="Proteomes" id="UP000323994">
    <property type="component" value="Unassembled WGS sequence"/>
</dbReference>
<dbReference type="CDD" id="cd16434">
    <property type="entry name" value="CheB-CheR_fusion"/>
    <property type="match status" value="1"/>
</dbReference>
<dbReference type="OrthoDB" id="649924at2"/>
<evidence type="ECO:0000256" key="4">
    <source>
        <dbReference type="PROSITE-ProRule" id="PRU00050"/>
    </source>
</evidence>
<dbReference type="PANTHER" id="PTHR42872">
    <property type="entry name" value="PROTEIN-GLUTAMATE METHYLESTERASE/PROTEIN-GLUTAMINE GLUTAMINASE"/>
    <property type="match status" value="1"/>
</dbReference>
<dbReference type="PROSITE" id="PS50122">
    <property type="entry name" value="CHEB"/>
    <property type="match status" value="1"/>
</dbReference>
<feature type="active site" evidence="4">
    <location>
        <position position="28"/>
    </location>
</feature>
<keyword evidence="7" id="KW-1185">Reference proteome</keyword>
<dbReference type="EC" id="3.1.1.61" evidence="2"/>
<dbReference type="GO" id="GO:0005737">
    <property type="term" value="C:cytoplasm"/>
    <property type="evidence" value="ECO:0007669"/>
    <property type="project" value="InterPro"/>
</dbReference>
<sequence>MQSSALKLYLLISMGNPKKLFIVAIGFSAGGRQDLYDFFSYLPKLPNAAFIILQHLSRDHQSLADVLLEPNTNLPVSWAADQDLVEANHIYLLAPNKLMTIHNGYLQTRDRNPQDKSNWAIDVFFNSLADNSAAMAVGVILSGTGSDGANGAVRIHEHGGVVLVQDPGTALFDGMPVSAILKDSPDEILPPRKLAYALTDYLLARQTL</sequence>
<evidence type="ECO:0000256" key="1">
    <source>
        <dbReference type="ARBA" id="ARBA00022801"/>
    </source>
</evidence>
<dbReference type="InterPro" id="IPR035909">
    <property type="entry name" value="CheB_C"/>
</dbReference>
<comment type="caution">
    <text evidence="6">The sequence shown here is derived from an EMBL/GenBank/DDBJ whole genome shotgun (WGS) entry which is preliminary data.</text>
</comment>
<evidence type="ECO:0000256" key="2">
    <source>
        <dbReference type="ARBA" id="ARBA00039140"/>
    </source>
</evidence>
<dbReference type="SUPFAM" id="SSF52738">
    <property type="entry name" value="Methylesterase CheB, C-terminal domain"/>
    <property type="match status" value="1"/>
</dbReference>
<comment type="catalytic activity">
    <reaction evidence="3">
        <text>[protein]-L-glutamate 5-O-methyl ester + H2O = L-glutamyl-[protein] + methanol + H(+)</text>
        <dbReference type="Rhea" id="RHEA:23236"/>
        <dbReference type="Rhea" id="RHEA-COMP:10208"/>
        <dbReference type="Rhea" id="RHEA-COMP:10311"/>
        <dbReference type="ChEBI" id="CHEBI:15377"/>
        <dbReference type="ChEBI" id="CHEBI:15378"/>
        <dbReference type="ChEBI" id="CHEBI:17790"/>
        <dbReference type="ChEBI" id="CHEBI:29973"/>
        <dbReference type="ChEBI" id="CHEBI:82795"/>
        <dbReference type="EC" id="3.1.1.61"/>
    </reaction>
</comment>
<accession>A0A5M8QYI3</accession>
<dbReference type="GO" id="GO:0006935">
    <property type="term" value="P:chemotaxis"/>
    <property type="evidence" value="ECO:0007669"/>
    <property type="project" value="UniProtKB-UniRule"/>
</dbReference>
<protein>
    <recommendedName>
        <fullName evidence="2">protein-glutamate methylesterase</fullName>
        <ecNumber evidence="2">3.1.1.61</ecNumber>
    </recommendedName>
</protein>
<dbReference type="Gene3D" id="3.40.50.180">
    <property type="entry name" value="Methylesterase CheB, C-terminal domain"/>
    <property type="match status" value="1"/>
</dbReference>
<feature type="domain" description="CheB-type methylesterase" evidence="5">
    <location>
        <begin position="22"/>
        <end position="205"/>
    </location>
</feature>
<dbReference type="PANTHER" id="PTHR42872:SF6">
    <property type="entry name" value="PROTEIN-GLUTAMATE METHYLESTERASE_PROTEIN-GLUTAMINE GLUTAMINASE"/>
    <property type="match status" value="1"/>
</dbReference>
<feature type="active site" evidence="4">
    <location>
        <position position="147"/>
    </location>
</feature>
<name>A0A5M8QYI3_9BACT</name>
<evidence type="ECO:0000313" key="6">
    <source>
        <dbReference type="EMBL" id="KAA6439774.1"/>
    </source>
</evidence>
<keyword evidence="1 4" id="KW-0378">Hydrolase</keyword>
<evidence type="ECO:0000256" key="3">
    <source>
        <dbReference type="ARBA" id="ARBA00048267"/>
    </source>
</evidence>
<dbReference type="Pfam" id="PF01339">
    <property type="entry name" value="CheB_methylest"/>
    <property type="match status" value="1"/>
</dbReference>
<reference evidence="6 7" key="1">
    <citation type="submission" date="2019-05" db="EMBL/GenBank/DDBJ databases">
        <authorList>
            <person name="Qu J.-H."/>
        </authorList>
    </citation>
    <scope>NUCLEOTIDE SEQUENCE [LARGE SCALE GENOMIC DNA]</scope>
    <source>
        <strain evidence="6 7">NS28</strain>
    </source>
</reference>
<organism evidence="6 7">
    <name type="scientific">Dyadobacter flavalbus</name>
    <dbReference type="NCBI Taxonomy" id="2579942"/>
    <lineage>
        <taxon>Bacteria</taxon>
        <taxon>Pseudomonadati</taxon>
        <taxon>Bacteroidota</taxon>
        <taxon>Cytophagia</taxon>
        <taxon>Cytophagales</taxon>
        <taxon>Spirosomataceae</taxon>
        <taxon>Dyadobacter</taxon>
    </lineage>
</organism>
<gene>
    <name evidence="6" type="ORF">FEM33_10865</name>
</gene>
<evidence type="ECO:0000259" key="5">
    <source>
        <dbReference type="PROSITE" id="PS50122"/>
    </source>
</evidence>